<dbReference type="PROSITE" id="PS50043">
    <property type="entry name" value="HTH_LUXR_2"/>
    <property type="match status" value="1"/>
</dbReference>
<accession>A0ABU9H546</accession>
<dbReference type="CDD" id="cd06170">
    <property type="entry name" value="LuxR_C_like"/>
    <property type="match status" value="1"/>
</dbReference>
<dbReference type="Pfam" id="PF00196">
    <property type="entry name" value="GerE"/>
    <property type="match status" value="1"/>
</dbReference>
<evidence type="ECO:0000256" key="1">
    <source>
        <dbReference type="ARBA" id="ARBA00023015"/>
    </source>
</evidence>
<dbReference type="Proteomes" id="UP001371391">
    <property type="component" value="Unassembled WGS sequence"/>
</dbReference>
<dbReference type="EMBL" id="JBAKAW010000019">
    <property type="protein sequence ID" value="MEL0656893.1"/>
    <property type="molecule type" value="Genomic_DNA"/>
</dbReference>
<dbReference type="RefSeq" id="WP_341603760.1">
    <property type="nucleotide sequence ID" value="NZ_JBAKAW010000019.1"/>
</dbReference>
<evidence type="ECO:0000313" key="6">
    <source>
        <dbReference type="Proteomes" id="UP001371391"/>
    </source>
</evidence>
<organism evidence="5 6">
    <name type="scientific">Pseudoalteromonas issachenkonii</name>
    <dbReference type="NCBI Taxonomy" id="152297"/>
    <lineage>
        <taxon>Bacteria</taxon>
        <taxon>Pseudomonadati</taxon>
        <taxon>Pseudomonadota</taxon>
        <taxon>Gammaproteobacteria</taxon>
        <taxon>Alteromonadales</taxon>
        <taxon>Pseudoalteromonadaceae</taxon>
        <taxon>Pseudoalteromonas</taxon>
    </lineage>
</organism>
<dbReference type="PRINTS" id="PR00038">
    <property type="entry name" value="HTHLUXR"/>
</dbReference>
<dbReference type="InterPro" id="IPR000792">
    <property type="entry name" value="Tscrpt_reg_LuxR_C"/>
</dbReference>
<name>A0ABU9H546_9GAMM</name>
<gene>
    <name evidence="5" type="ORF">V6257_17865</name>
</gene>
<dbReference type="PANTHER" id="PTHR44688:SF16">
    <property type="entry name" value="DNA-BINDING TRANSCRIPTIONAL ACTIVATOR DEVR_DOSR"/>
    <property type="match status" value="1"/>
</dbReference>
<evidence type="ECO:0000256" key="3">
    <source>
        <dbReference type="ARBA" id="ARBA00023163"/>
    </source>
</evidence>
<keyword evidence="1" id="KW-0805">Transcription regulation</keyword>
<dbReference type="Gene3D" id="3.40.50.2300">
    <property type="match status" value="1"/>
</dbReference>
<keyword evidence="3" id="KW-0804">Transcription</keyword>
<protein>
    <submittedName>
        <fullName evidence="5">Response regulator transcription factor</fullName>
    </submittedName>
</protein>
<sequence length="171" mass="19152">MLVVKSAESLTSKLENSGIKYKVTNESMKADILDEFLDGILVLISSPVDLELEYQLLNRKASGVLWLPIKNGDLEEVIDTLNNGGRWFSRVTLTRKISDFIDNVDCAANINSFGFTKREKQIIDQIKLGLSNKEIARNKCISEATVKSHIKNILAKTNTKNRTALLIQLSK</sequence>
<dbReference type="InterPro" id="IPR016032">
    <property type="entry name" value="Sig_transdc_resp-reg_C-effctor"/>
</dbReference>
<dbReference type="PANTHER" id="PTHR44688">
    <property type="entry name" value="DNA-BINDING TRANSCRIPTIONAL ACTIVATOR DEVR_DOSR"/>
    <property type="match status" value="1"/>
</dbReference>
<evidence type="ECO:0000259" key="4">
    <source>
        <dbReference type="PROSITE" id="PS50043"/>
    </source>
</evidence>
<evidence type="ECO:0000256" key="2">
    <source>
        <dbReference type="ARBA" id="ARBA00023125"/>
    </source>
</evidence>
<keyword evidence="6" id="KW-1185">Reference proteome</keyword>
<dbReference type="SMART" id="SM00421">
    <property type="entry name" value="HTH_LUXR"/>
    <property type="match status" value="1"/>
</dbReference>
<comment type="caution">
    <text evidence="5">The sequence shown here is derived from an EMBL/GenBank/DDBJ whole genome shotgun (WGS) entry which is preliminary data.</text>
</comment>
<keyword evidence="2" id="KW-0238">DNA-binding</keyword>
<proteinExistence type="predicted"/>
<evidence type="ECO:0000313" key="5">
    <source>
        <dbReference type="EMBL" id="MEL0656893.1"/>
    </source>
</evidence>
<reference evidence="5 6" key="1">
    <citation type="submission" date="2024-02" db="EMBL/GenBank/DDBJ databases">
        <title>Bacteria isolated from the canopy kelp, Nereocystis luetkeana.</title>
        <authorList>
            <person name="Pfister C.A."/>
            <person name="Younker I.T."/>
            <person name="Light S.H."/>
        </authorList>
    </citation>
    <scope>NUCLEOTIDE SEQUENCE [LARGE SCALE GENOMIC DNA]</scope>
    <source>
        <strain evidence="5 6">TI.1.03</strain>
    </source>
</reference>
<dbReference type="SUPFAM" id="SSF46894">
    <property type="entry name" value="C-terminal effector domain of the bipartite response regulators"/>
    <property type="match status" value="1"/>
</dbReference>
<feature type="domain" description="HTH luxR-type" evidence="4">
    <location>
        <begin position="108"/>
        <end position="171"/>
    </location>
</feature>